<feature type="domain" description="F-BAR" evidence="20">
    <location>
        <begin position="1"/>
        <end position="263"/>
    </location>
</feature>
<dbReference type="Gene3D" id="2.30.30.40">
    <property type="entry name" value="SH3 Domains"/>
    <property type="match status" value="1"/>
</dbReference>
<feature type="region of interest" description="Disordered" evidence="18">
    <location>
        <begin position="306"/>
        <end position="325"/>
    </location>
</feature>
<evidence type="ECO:0000256" key="5">
    <source>
        <dbReference type="ARBA" id="ARBA00009426"/>
    </source>
</evidence>
<dbReference type="InterPro" id="IPR001060">
    <property type="entry name" value="FCH_dom"/>
</dbReference>
<dbReference type="CDD" id="cd11911">
    <property type="entry name" value="SH3_CIP4-like"/>
    <property type="match status" value="1"/>
</dbReference>
<dbReference type="SUPFAM" id="SSF50044">
    <property type="entry name" value="SH3-domain"/>
    <property type="match status" value="1"/>
</dbReference>
<organism evidence="22 23">
    <name type="scientific">Sinocyclocheilus rhinocerous</name>
    <dbReference type="NCBI Taxonomy" id="307959"/>
    <lineage>
        <taxon>Eukaryota</taxon>
        <taxon>Metazoa</taxon>
        <taxon>Chordata</taxon>
        <taxon>Craniata</taxon>
        <taxon>Vertebrata</taxon>
        <taxon>Euteleostomi</taxon>
        <taxon>Actinopterygii</taxon>
        <taxon>Neopterygii</taxon>
        <taxon>Teleostei</taxon>
        <taxon>Ostariophysi</taxon>
        <taxon>Cypriniformes</taxon>
        <taxon>Cyprinidae</taxon>
        <taxon>Cyprininae</taxon>
        <taxon>Sinocyclocheilus</taxon>
    </lineage>
</organism>
<dbReference type="Pfam" id="PF14604">
    <property type="entry name" value="SH3_9"/>
    <property type="match status" value="1"/>
</dbReference>
<dbReference type="Gene3D" id="6.10.140.470">
    <property type="match status" value="1"/>
</dbReference>
<evidence type="ECO:0000256" key="12">
    <source>
        <dbReference type="ARBA" id="ARBA00023136"/>
    </source>
</evidence>
<feature type="domain" description="SH3" evidence="19">
    <location>
        <begin position="419"/>
        <end position="478"/>
    </location>
</feature>
<evidence type="ECO:0000256" key="9">
    <source>
        <dbReference type="ARBA" id="ARBA00022583"/>
    </source>
</evidence>
<dbReference type="InterPro" id="IPR036028">
    <property type="entry name" value="SH3-like_dom_sf"/>
</dbReference>
<dbReference type="InterPro" id="IPR001452">
    <property type="entry name" value="SH3_domain"/>
</dbReference>
<evidence type="ECO:0000256" key="13">
    <source>
        <dbReference type="ARBA" id="ARBA00023212"/>
    </source>
</evidence>
<dbReference type="AlphaFoldDB" id="A0A673N4B9"/>
<dbReference type="InterPro" id="IPR011072">
    <property type="entry name" value="HR1_rho-bd"/>
</dbReference>
<evidence type="ECO:0000256" key="11">
    <source>
        <dbReference type="ARBA" id="ARBA00023121"/>
    </source>
</evidence>
<dbReference type="CDD" id="cd07653">
    <property type="entry name" value="F-BAR_CIP4-like"/>
    <property type="match status" value="1"/>
</dbReference>
<feature type="compositionally biased region" description="Basic and acidic residues" evidence="18">
    <location>
        <begin position="313"/>
        <end position="325"/>
    </location>
</feature>
<dbReference type="Ensembl" id="ENSSRHT00000098037.1">
    <property type="protein sequence ID" value="ENSSRHP00000095446.1"/>
    <property type="gene ID" value="ENSSRHG00000046630.1"/>
</dbReference>
<keyword evidence="8" id="KW-0963">Cytoplasm</keyword>
<evidence type="ECO:0000256" key="6">
    <source>
        <dbReference type="ARBA" id="ARBA00022443"/>
    </source>
</evidence>
<feature type="coiled-coil region" evidence="17">
    <location>
        <begin position="72"/>
        <end position="157"/>
    </location>
</feature>
<evidence type="ECO:0000256" key="2">
    <source>
        <dbReference type="ARBA" id="ARBA00004245"/>
    </source>
</evidence>
<dbReference type="Gene3D" id="1.20.1270.60">
    <property type="entry name" value="Arfaptin homology (AH) domain/BAR domain"/>
    <property type="match status" value="1"/>
</dbReference>
<sequence length="478" mass="54916">MDWGSDLWDQHDVIDRHTQSGLDLLERYVKFVKERAEIEQNYAKQLRTLSKKYSRRGVKEDQDTKPSNQQAFQDVLNQLNDYAAQREQLSESMTLSICVELSRNLQELRQERKNHLCEVKKAQQNLESSSKLLEASKKRFEKEWREAEKANQQTEKVQLDANATKADMEKAKQHTHLRVHLADECKNDYASQLQKYNKEQNNFYHSEILSVYKKLQEMEERRIRLLADGYVQFSETEKNVLPNIIKCLDAISSTGRNINEKQVSGAAPPADVEFEDYSQGVKAAASDNTTTHLPKVRIKQLFHKKNKPSSLEDLSRLPPDQRRRRLQEKIDDIQKELQRETEQSEAMMKMKGVYEQNSQLGDPSSLQPQITQTAHNIAKLRGDLHVGFSEYITVLSESSVSPSENIYECEFDEDFDMDVPIGQCTALYDFDGGSEGAVSMHVGEQLSLMLEDQGDGWVQVQRASGDVGYVPASYIQII</sequence>
<feature type="domain" description="REM-1" evidence="21">
    <location>
        <begin position="315"/>
        <end position="393"/>
    </location>
</feature>
<proteinExistence type="inferred from homology"/>
<evidence type="ECO:0000259" key="21">
    <source>
        <dbReference type="PROSITE" id="PS51860"/>
    </source>
</evidence>
<evidence type="ECO:0000259" key="20">
    <source>
        <dbReference type="PROSITE" id="PS51741"/>
    </source>
</evidence>
<dbReference type="FunFam" id="1.20.1270.60:FF:000002">
    <property type="entry name" value="Formin-binding protein 1-like isoform 1"/>
    <property type="match status" value="1"/>
</dbReference>
<dbReference type="SMART" id="SM00055">
    <property type="entry name" value="FCH"/>
    <property type="match status" value="1"/>
</dbReference>
<dbReference type="GO" id="GO:0005886">
    <property type="term" value="C:plasma membrane"/>
    <property type="evidence" value="ECO:0007669"/>
    <property type="project" value="UniProtKB-SubCell"/>
</dbReference>
<dbReference type="Pfam" id="PF00611">
    <property type="entry name" value="FCH"/>
    <property type="match status" value="1"/>
</dbReference>
<dbReference type="InterPro" id="IPR031160">
    <property type="entry name" value="F_BAR_dom"/>
</dbReference>
<keyword evidence="13" id="KW-0206">Cytoskeleton</keyword>
<dbReference type="InterPro" id="IPR057870">
    <property type="entry name" value="HR1_TOCA"/>
</dbReference>
<reference evidence="22" key="2">
    <citation type="submission" date="2025-09" db="UniProtKB">
        <authorList>
            <consortium name="Ensembl"/>
        </authorList>
    </citation>
    <scope>IDENTIFICATION</scope>
</reference>
<keyword evidence="12" id="KW-0472">Membrane</keyword>
<dbReference type="GO" id="GO:0006897">
    <property type="term" value="P:endocytosis"/>
    <property type="evidence" value="ECO:0007669"/>
    <property type="project" value="UniProtKB-KW"/>
</dbReference>
<evidence type="ECO:0000256" key="4">
    <source>
        <dbReference type="ARBA" id="ARBA00004544"/>
    </source>
</evidence>
<evidence type="ECO:0000256" key="16">
    <source>
        <dbReference type="PROSITE-ProRule" id="PRU01077"/>
    </source>
</evidence>
<evidence type="ECO:0000256" key="1">
    <source>
        <dbReference type="ARBA" id="ARBA00004236"/>
    </source>
</evidence>
<dbReference type="PROSITE" id="PS50002">
    <property type="entry name" value="SH3"/>
    <property type="match status" value="1"/>
</dbReference>
<evidence type="ECO:0000256" key="14">
    <source>
        <dbReference type="ARBA" id="ARBA00023228"/>
    </source>
</evidence>
<dbReference type="SUPFAM" id="SSF103657">
    <property type="entry name" value="BAR/IMD domain-like"/>
    <property type="match status" value="1"/>
</dbReference>
<keyword evidence="7" id="KW-1003">Cell membrane</keyword>
<dbReference type="PROSITE" id="PS51741">
    <property type="entry name" value="F_BAR"/>
    <property type="match status" value="1"/>
</dbReference>
<evidence type="ECO:0000256" key="17">
    <source>
        <dbReference type="SAM" id="Coils"/>
    </source>
</evidence>
<evidence type="ECO:0000313" key="22">
    <source>
        <dbReference type="Ensembl" id="ENSSRHP00000095446.1"/>
    </source>
</evidence>
<keyword evidence="14" id="KW-0458">Lysosome</keyword>
<evidence type="ECO:0000313" key="23">
    <source>
        <dbReference type="Proteomes" id="UP000472270"/>
    </source>
</evidence>
<keyword evidence="6 15" id="KW-0728">SH3 domain</keyword>
<keyword evidence="10 16" id="KW-0175">Coiled coil</keyword>
<dbReference type="GO" id="GO:0007165">
    <property type="term" value="P:signal transduction"/>
    <property type="evidence" value="ECO:0007669"/>
    <property type="project" value="InterPro"/>
</dbReference>
<comment type="subcellular location">
    <subcellularLocation>
        <location evidence="1">Cell membrane</location>
    </subcellularLocation>
    <subcellularLocation>
        <location evidence="4">Cytoplasm</location>
        <location evidence="4">Cell cortex</location>
    </subcellularLocation>
    <subcellularLocation>
        <location evidence="2">Cytoplasm</location>
        <location evidence="2">Cytoskeleton</location>
    </subcellularLocation>
    <subcellularLocation>
        <location evidence="3">Lysosome</location>
    </subcellularLocation>
</comment>
<dbReference type="SMART" id="SM00326">
    <property type="entry name" value="SH3"/>
    <property type="match status" value="1"/>
</dbReference>
<evidence type="ECO:0000256" key="8">
    <source>
        <dbReference type="ARBA" id="ARBA00022490"/>
    </source>
</evidence>
<dbReference type="CDD" id="cd11628">
    <property type="entry name" value="HR1_CIP4_FNBP1L"/>
    <property type="match status" value="1"/>
</dbReference>
<reference evidence="22" key="1">
    <citation type="submission" date="2025-08" db="UniProtKB">
        <authorList>
            <consortium name="Ensembl"/>
        </authorList>
    </citation>
    <scope>IDENTIFICATION</scope>
</reference>
<dbReference type="InterPro" id="IPR057871">
    <property type="entry name" value="HR1_CIP4_FNBP1L"/>
</dbReference>
<gene>
    <name evidence="22" type="primary">LOC107721956</name>
</gene>
<accession>A0A673N4B9</accession>
<dbReference type="GO" id="GO:0008289">
    <property type="term" value="F:lipid binding"/>
    <property type="evidence" value="ECO:0007669"/>
    <property type="project" value="UniProtKB-KW"/>
</dbReference>
<dbReference type="InterPro" id="IPR027267">
    <property type="entry name" value="AH/BAR_dom_sf"/>
</dbReference>
<keyword evidence="11" id="KW-0446">Lipid-binding</keyword>
<evidence type="ECO:0000256" key="15">
    <source>
        <dbReference type="PROSITE-ProRule" id="PRU00192"/>
    </source>
</evidence>
<dbReference type="Pfam" id="PF25610">
    <property type="entry name" value="HR1_TOCA"/>
    <property type="match status" value="1"/>
</dbReference>
<dbReference type="PROSITE" id="PS51860">
    <property type="entry name" value="REM_1"/>
    <property type="match status" value="1"/>
</dbReference>
<comment type="similarity">
    <text evidence="5">Belongs to the FNBP1 family.</text>
</comment>
<name>A0A673N4B9_9TELE</name>
<keyword evidence="9" id="KW-0254">Endocytosis</keyword>
<keyword evidence="23" id="KW-1185">Reference proteome</keyword>
<protein>
    <submittedName>
        <fullName evidence="22">Cdc42-interacting protein 4 homolog</fullName>
    </submittedName>
</protein>
<dbReference type="PANTHER" id="PTHR15735">
    <property type="entry name" value="FCH AND DOUBLE SH3 DOMAINS PROTEIN"/>
    <property type="match status" value="1"/>
</dbReference>
<evidence type="ECO:0000256" key="7">
    <source>
        <dbReference type="ARBA" id="ARBA00022475"/>
    </source>
</evidence>
<dbReference type="GO" id="GO:0005938">
    <property type="term" value="C:cell cortex"/>
    <property type="evidence" value="ECO:0007669"/>
    <property type="project" value="UniProtKB-SubCell"/>
</dbReference>
<dbReference type="PANTHER" id="PTHR15735:SF17">
    <property type="entry name" value="CDC42-INTERACTING PROTEIN 4"/>
    <property type="match status" value="1"/>
</dbReference>
<evidence type="ECO:0000259" key="19">
    <source>
        <dbReference type="PROSITE" id="PS50002"/>
    </source>
</evidence>
<dbReference type="Proteomes" id="UP000472270">
    <property type="component" value="Unassembled WGS sequence"/>
</dbReference>
<evidence type="ECO:0000256" key="10">
    <source>
        <dbReference type="ARBA" id="ARBA00023054"/>
    </source>
</evidence>
<evidence type="ECO:0000256" key="3">
    <source>
        <dbReference type="ARBA" id="ARBA00004371"/>
    </source>
</evidence>
<evidence type="ECO:0000256" key="18">
    <source>
        <dbReference type="SAM" id="MobiDB-lite"/>
    </source>
</evidence>